<dbReference type="Proteomes" id="UP001159427">
    <property type="component" value="Unassembled WGS sequence"/>
</dbReference>
<organism evidence="1 2">
    <name type="scientific">Porites evermanni</name>
    <dbReference type="NCBI Taxonomy" id="104178"/>
    <lineage>
        <taxon>Eukaryota</taxon>
        <taxon>Metazoa</taxon>
        <taxon>Cnidaria</taxon>
        <taxon>Anthozoa</taxon>
        <taxon>Hexacorallia</taxon>
        <taxon>Scleractinia</taxon>
        <taxon>Fungiina</taxon>
        <taxon>Poritidae</taxon>
        <taxon>Porites</taxon>
    </lineage>
</organism>
<name>A0ABN8QFK2_9CNID</name>
<gene>
    <name evidence="1" type="ORF">PEVE_00004049</name>
</gene>
<protein>
    <submittedName>
        <fullName evidence="1">Uncharacterized protein</fullName>
    </submittedName>
</protein>
<proteinExistence type="predicted"/>
<sequence>FSSSAKEAFDSKEKFKKGGFLSVPDEFLANFHPGKPAPEPIVLERLLTNLNTSPRDNVHCVVSAIHVLVNTIIHEHVRLKKTESEMAGEGISGGRCQLSKESDNSLYWYCGAGVCRIKLRKETSRKNWRGDLSKQWKPVMEQELEI</sequence>
<evidence type="ECO:0000313" key="2">
    <source>
        <dbReference type="Proteomes" id="UP001159427"/>
    </source>
</evidence>
<keyword evidence="2" id="KW-1185">Reference proteome</keyword>
<comment type="caution">
    <text evidence="1">The sequence shown here is derived from an EMBL/GenBank/DDBJ whole genome shotgun (WGS) entry which is preliminary data.</text>
</comment>
<evidence type="ECO:0000313" key="1">
    <source>
        <dbReference type="EMBL" id="CAH3161722.1"/>
    </source>
</evidence>
<reference evidence="1 2" key="1">
    <citation type="submission" date="2022-05" db="EMBL/GenBank/DDBJ databases">
        <authorList>
            <consortium name="Genoscope - CEA"/>
            <person name="William W."/>
        </authorList>
    </citation>
    <scope>NUCLEOTIDE SEQUENCE [LARGE SCALE GENOMIC DNA]</scope>
</reference>
<accession>A0ABN8QFK2</accession>
<dbReference type="EMBL" id="CALNXI010001246">
    <property type="protein sequence ID" value="CAH3161722.1"/>
    <property type="molecule type" value="Genomic_DNA"/>
</dbReference>
<feature type="non-terminal residue" evidence="1">
    <location>
        <position position="1"/>
    </location>
</feature>